<dbReference type="OrthoDB" id="10469491at2759"/>
<accession>A0A9P1DBK6</accession>
<comment type="caution">
    <text evidence="1">The sequence shown here is derived from an EMBL/GenBank/DDBJ whole genome shotgun (WGS) entry which is preliminary data.</text>
</comment>
<organism evidence="1">
    <name type="scientific">Cladocopium goreaui</name>
    <dbReference type="NCBI Taxonomy" id="2562237"/>
    <lineage>
        <taxon>Eukaryota</taxon>
        <taxon>Sar</taxon>
        <taxon>Alveolata</taxon>
        <taxon>Dinophyceae</taxon>
        <taxon>Suessiales</taxon>
        <taxon>Symbiodiniaceae</taxon>
        <taxon>Cladocopium</taxon>
    </lineage>
</organism>
<dbReference type="AlphaFoldDB" id="A0A9P1DBK6"/>
<reference evidence="1" key="1">
    <citation type="submission" date="2022-10" db="EMBL/GenBank/DDBJ databases">
        <authorList>
            <person name="Chen Y."/>
            <person name="Dougan E. K."/>
            <person name="Chan C."/>
            <person name="Rhodes N."/>
            <person name="Thang M."/>
        </authorList>
    </citation>
    <scope>NUCLEOTIDE SEQUENCE</scope>
</reference>
<dbReference type="Proteomes" id="UP001152797">
    <property type="component" value="Unassembled WGS sequence"/>
</dbReference>
<gene>
    <name evidence="1" type="ORF">C1SCF055_LOCUS32860</name>
</gene>
<protein>
    <submittedName>
        <fullName evidence="3">LRAT domain-containing protein</fullName>
    </submittedName>
</protein>
<dbReference type="EMBL" id="CAMXCT010004004">
    <property type="protein sequence ID" value="CAI4007295.1"/>
    <property type="molecule type" value="Genomic_DNA"/>
</dbReference>
<proteinExistence type="predicted"/>
<dbReference type="EMBL" id="CAMXCT020004004">
    <property type="protein sequence ID" value="CAL1160670.1"/>
    <property type="molecule type" value="Genomic_DNA"/>
</dbReference>
<evidence type="ECO:0000313" key="2">
    <source>
        <dbReference type="EMBL" id="CAL1160670.1"/>
    </source>
</evidence>
<reference evidence="2" key="2">
    <citation type="submission" date="2024-04" db="EMBL/GenBank/DDBJ databases">
        <authorList>
            <person name="Chen Y."/>
            <person name="Shah S."/>
            <person name="Dougan E. K."/>
            <person name="Thang M."/>
            <person name="Chan C."/>
        </authorList>
    </citation>
    <scope>NUCLEOTIDE SEQUENCE [LARGE SCALE GENOMIC DNA]</scope>
</reference>
<evidence type="ECO:0000313" key="4">
    <source>
        <dbReference type="Proteomes" id="UP001152797"/>
    </source>
</evidence>
<evidence type="ECO:0000313" key="1">
    <source>
        <dbReference type="EMBL" id="CAI4007295.1"/>
    </source>
</evidence>
<dbReference type="EMBL" id="CAMXCT030004004">
    <property type="protein sequence ID" value="CAL4794607.1"/>
    <property type="molecule type" value="Genomic_DNA"/>
</dbReference>
<name>A0A9P1DBK6_9DINO</name>
<sequence>MAFAHQYFERVEDYVAWMSDPDRVVHVEWRKVRHEKSRGLTSHSWLEIRLLDDRRVRLEIYADRGYTELNFDPRQPSSESMRFFDPESTIYDGRVAGLQELARPLTADILRKEAKQLAKRPYSLSEFNCHHFVLELWNSIVVSALQSSHYPDRAKIGILWGVEEVIGHWFQGGGSLASVGAPRQSATGAMAAMGTDRSDRSDRSDRLPGRLPECLENVFVLETTGPMRLAELPPASSPDVHRSRWASMWPGLEEHALRLVEIIYKFDIEEVAKSLDIQLPSSSLARFSSLSSVSGWEHCFVILLGKELRVAVRTVGPKRLLLLSGDALKHEECDWDWLLDSHNLSAAGRAFQQKEDLQCALRRSSFQSLLGDRCSDEVFQDL</sequence>
<keyword evidence="4" id="KW-1185">Reference proteome</keyword>
<evidence type="ECO:0000313" key="3">
    <source>
        <dbReference type="EMBL" id="CAL4794607.1"/>
    </source>
</evidence>